<dbReference type="InterPro" id="IPR052358">
    <property type="entry name" value="Aro_Compnd_Degr_Hydrolases"/>
</dbReference>
<name>A0ABV1SN99_9RHOB</name>
<dbReference type="SUPFAM" id="SSF51556">
    <property type="entry name" value="Metallo-dependent hydrolases"/>
    <property type="match status" value="1"/>
</dbReference>
<keyword evidence="3" id="KW-1185">Reference proteome</keyword>
<dbReference type="PANTHER" id="PTHR35563:SF2">
    <property type="entry name" value="BARREL METAL-DEPENDENT HYDROLASE, PUTATIVE (AFU_ORTHOLOGUE AFUA_1G16240)-RELATED"/>
    <property type="match status" value="1"/>
</dbReference>
<organism evidence="2 3">
    <name type="scientific">Thioclava kandeliae</name>
    <dbReference type="NCBI Taxonomy" id="3070818"/>
    <lineage>
        <taxon>Bacteria</taxon>
        <taxon>Pseudomonadati</taxon>
        <taxon>Pseudomonadota</taxon>
        <taxon>Alphaproteobacteria</taxon>
        <taxon>Rhodobacterales</taxon>
        <taxon>Paracoccaceae</taxon>
        <taxon>Thioclava</taxon>
    </lineage>
</organism>
<evidence type="ECO:0000313" key="3">
    <source>
        <dbReference type="Proteomes" id="UP001438953"/>
    </source>
</evidence>
<proteinExistence type="predicted"/>
<evidence type="ECO:0000259" key="1">
    <source>
        <dbReference type="Pfam" id="PF04909"/>
    </source>
</evidence>
<dbReference type="Pfam" id="PF04909">
    <property type="entry name" value="Amidohydro_2"/>
    <property type="match status" value="1"/>
</dbReference>
<dbReference type="RefSeq" id="WP_339114695.1">
    <property type="nucleotide sequence ID" value="NZ_JAYWLC010000051.1"/>
</dbReference>
<evidence type="ECO:0000313" key="2">
    <source>
        <dbReference type="EMBL" id="MER5174061.1"/>
    </source>
</evidence>
<accession>A0ABV1SN99</accession>
<reference evidence="2 3" key="2">
    <citation type="submission" date="2024-06" db="EMBL/GenBank/DDBJ databases">
        <title>Thioclava kandeliae sp. nov. from a rhizosphere soil sample of Kandelia candel in a mangrove.</title>
        <authorList>
            <person name="Mu T."/>
        </authorList>
    </citation>
    <scope>NUCLEOTIDE SEQUENCE [LARGE SCALE GENOMIC DNA]</scope>
    <source>
        <strain evidence="2 3">CPCC 100088</strain>
    </source>
</reference>
<dbReference type="Gene3D" id="3.20.20.140">
    <property type="entry name" value="Metal-dependent hydrolases"/>
    <property type="match status" value="1"/>
</dbReference>
<dbReference type="PANTHER" id="PTHR35563">
    <property type="entry name" value="BARREL METAL-DEPENDENT HYDROLASE, PUTATIVE (AFU_ORTHOLOGUE AFUA_1G16240)-RELATED"/>
    <property type="match status" value="1"/>
</dbReference>
<protein>
    <submittedName>
        <fullName evidence="2">Amidohydrolase family protein</fullName>
    </submittedName>
</protein>
<dbReference type="Proteomes" id="UP001438953">
    <property type="component" value="Unassembled WGS sequence"/>
</dbReference>
<gene>
    <name evidence="2" type="ORF">VSX56_20170</name>
</gene>
<dbReference type="InterPro" id="IPR006680">
    <property type="entry name" value="Amidohydro-rel"/>
</dbReference>
<dbReference type="InterPro" id="IPR032466">
    <property type="entry name" value="Metal_Hydrolase"/>
</dbReference>
<feature type="domain" description="Amidohydrolase-related" evidence="1">
    <location>
        <begin position="7"/>
        <end position="269"/>
    </location>
</feature>
<reference evidence="2 3" key="1">
    <citation type="submission" date="2024-01" db="EMBL/GenBank/DDBJ databases">
        <authorList>
            <person name="Deng Y."/>
            <person name="Su J."/>
        </authorList>
    </citation>
    <scope>NUCLEOTIDE SEQUENCE [LARGE SCALE GENOMIC DNA]</scope>
    <source>
        <strain evidence="2 3">CPCC 100088</strain>
    </source>
</reference>
<comment type="caution">
    <text evidence="2">The sequence shown here is derived from an EMBL/GenBank/DDBJ whole genome shotgun (WGS) entry which is preliminary data.</text>
</comment>
<dbReference type="EMBL" id="JAYWLC010000051">
    <property type="protein sequence ID" value="MER5174061.1"/>
    <property type="molecule type" value="Genomic_DNA"/>
</dbReference>
<sequence>MPEAGLIDCHLHILDPARFPYHPQAPYHPEGAEVGTLAQLRAVFAAHGVERALLVQPTSGYFTDNSALLEAIAQSGGLWRGIAMVSPDMSSEDLAVLKAQGVAGVACMMAMGPVDVPAWCAMASRLADLDMVLDIQFAGEGIFDALPIIAASPAQVVIDHCGRPDLDAGLDAPAFRALLGLAARERTAIKISGQHKFAPFPWPFEAADPFIGALIAAFGPERCVWGSDWPFLRVPERVDYGPLRPLVERYFPDETARRQVLRDTALQLFWGNSQL</sequence>